<evidence type="ECO:0000313" key="3">
    <source>
        <dbReference type="Proteomes" id="UP000232688"/>
    </source>
</evidence>
<proteinExistence type="predicted"/>
<dbReference type="SUPFAM" id="SSF47823">
    <property type="entry name" value="lambda integrase-like, N-terminal domain"/>
    <property type="match status" value="1"/>
</dbReference>
<name>A0A2N0R5P0_9GLOM</name>
<dbReference type="EMBL" id="LLXH01001500">
    <property type="protein sequence ID" value="PKC58624.1"/>
    <property type="molecule type" value="Genomic_DNA"/>
</dbReference>
<dbReference type="Proteomes" id="UP000232688">
    <property type="component" value="Unassembled WGS sequence"/>
</dbReference>
<dbReference type="VEuPathDB" id="FungiDB:RhiirA1_56199"/>
<protein>
    <submittedName>
        <fullName evidence="2">Uncharacterized protein</fullName>
    </submittedName>
</protein>
<sequence length="122" mass="14204">MKNSRVYYLKTRYQNKGFQNKLSTFSYRHLDSNSSKTMSSSLQTWISWYAERSLYPTTCALKYVCEFLVDMLSKGFAYNTIVGYRTAVSETHEHVDGHSIETHPCRKNDAIYSHHNPPPILL</sequence>
<reference evidence="2 3" key="1">
    <citation type="submission" date="2017-10" db="EMBL/GenBank/DDBJ databases">
        <title>Extensive intraspecific genome diversity in a model arbuscular mycorrhizal fungus.</title>
        <authorList>
            <person name="Chen E.C.H."/>
            <person name="Morin E."/>
            <person name="Baudet D."/>
            <person name="Noel J."/>
            <person name="Ndikumana S."/>
            <person name="Charron P."/>
            <person name="St-Onge C."/>
            <person name="Giorgi J."/>
            <person name="Grigoriev I.V."/>
            <person name="Roux C."/>
            <person name="Martin F.M."/>
            <person name="Corradi N."/>
        </authorList>
    </citation>
    <scope>NUCLEOTIDE SEQUENCE [LARGE SCALE GENOMIC DNA]</scope>
    <source>
        <strain evidence="2 3">A1</strain>
    </source>
</reference>
<comment type="caution">
    <text evidence="2">The sequence shown here is derived from an EMBL/GenBank/DDBJ whole genome shotgun (WGS) entry which is preliminary data.</text>
</comment>
<keyword evidence="1" id="KW-0238">DNA-binding</keyword>
<dbReference type="AlphaFoldDB" id="A0A2N0R5P0"/>
<evidence type="ECO:0000256" key="1">
    <source>
        <dbReference type="ARBA" id="ARBA00023125"/>
    </source>
</evidence>
<reference evidence="2 3" key="2">
    <citation type="submission" date="2017-10" db="EMBL/GenBank/DDBJ databases">
        <title>Genome analyses suggest a sexual origin of heterokaryosis in a supposedly ancient asexual fungus.</title>
        <authorList>
            <person name="Corradi N."/>
            <person name="Sedzielewska K."/>
            <person name="Noel J."/>
            <person name="Charron P."/>
            <person name="Farinelli L."/>
            <person name="Marton T."/>
            <person name="Kruger M."/>
            <person name="Pelin A."/>
            <person name="Brachmann A."/>
            <person name="Corradi N."/>
        </authorList>
    </citation>
    <scope>NUCLEOTIDE SEQUENCE [LARGE SCALE GENOMIC DNA]</scope>
    <source>
        <strain evidence="2 3">A1</strain>
    </source>
</reference>
<evidence type="ECO:0000313" key="2">
    <source>
        <dbReference type="EMBL" id="PKC58624.1"/>
    </source>
</evidence>
<accession>A0A2N0R5P0</accession>
<dbReference type="Gene3D" id="1.10.150.130">
    <property type="match status" value="1"/>
</dbReference>
<organism evidence="2 3">
    <name type="scientific">Rhizophagus irregularis</name>
    <dbReference type="NCBI Taxonomy" id="588596"/>
    <lineage>
        <taxon>Eukaryota</taxon>
        <taxon>Fungi</taxon>
        <taxon>Fungi incertae sedis</taxon>
        <taxon>Mucoromycota</taxon>
        <taxon>Glomeromycotina</taxon>
        <taxon>Glomeromycetes</taxon>
        <taxon>Glomerales</taxon>
        <taxon>Glomeraceae</taxon>
        <taxon>Rhizophagus</taxon>
    </lineage>
</organism>
<dbReference type="GO" id="GO:0003677">
    <property type="term" value="F:DNA binding"/>
    <property type="evidence" value="ECO:0007669"/>
    <property type="project" value="UniProtKB-KW"/>
</dbReference>
<dbReference type="VEuPathDB" id="FungiDB:RhiirFUN_022332"/>
<gene>
    <name evidence="2" type="ORF">RhiirA1_56199</name>
</gene>
<dbReference type="InterPro" id="IPR010998">
    <property type="entry name" value="Integrase_recombinase_N"/>
</dbReference>